<sequence>MLNALEERDGTTTRWVDVFATRMDQLGAQLDTAQGPRQRGDIAKTLVNNKEFHLTTSCWLKTKKESEKEKPGIHSRIQLNLEIQLVEFFKYISPPPDRPGV</sequence>
<keyword evidence="2" id="KW-1185">Reference proteome</keyword>
<accession>A0ABR1C4N7</accession>
<protein>
    <submittedName>
        <fullName evidence="1">Uncharacterized protein</fullName>
    </submittedName>
</protein>
<proteinExistence type="predicted"/>
<gene>
    <name evidence="1" type="primary">Necator_chrII.g4894</name>
    <name evidence="1" type="ORF">RB195_017102</name>
</gene>
<evidence type="ECO:0000313" key="2">
    <source>
        <dbReference type="Proteomes" id="UP001303046"/>
    </source>
</evidence>
<organism evidence="1 2">
    <name type="scientific">Necator americanus</name>
    <name type="common">Human hookworm</name>
    <dbReference type="NCBI Taxonomy" id="51031"/>
    <lineage>
        <taxon>Eukaryota</taxon>
        <taxon>Metazoa</taxon>
        <taxon>Ecdysozoa</taxon>
        <taxon>Nematoda</taxon>
        <taxon>Chromadorea</taxon>
        <taxon>Rhabditida</taxon>
        <taxon>Rhabditina</taxon>
        <taxon>Rhabditomorpha</taxon>
        <taxon>Strongyloidea</taxon>
        <taxon>Ancylostomatidae</taxon>
        <taxon>Bunostominae</taxon>
        <taxon>Necator</taxon>
    </lineage>
</organism>
<dbReference type="Proteomes" id="UP001303046">
    <property type="component" value="Unassembled WGS sequence"/>
</dbReference>
<reference evidence="1 2" key="1">
    <citation type="submission" date="2023-08" db="EMBL/GenBank/DDBJ databases">
        <title>A Necator americanus chromosomal reference genome.</title>
        <authorList>
            <person name="Ilik V."/>
            <person name="Petrzelkova K.J."/>
            <person name="Pardy F."/>
            <person name="Fuh T."/>
            <person name="Niatou-Singa F.S."/>
            <person name="Gouil Q."/>
            <person name="Baker L."/>
            <person name="Ritchie M.E."/>
            <person name="Jex A.R."/>
            <person name="Gazzola D."/>
            <person name="Li H."/>
            <person name="Toshio Fujiwara R."/>
            <person name="Zhan B."/>
            <person name="Aroian R.V."/>
            <person name="Pafco B."/>
            <person name="Schwarz E.M."/>
        </authorList>
    </citation>
    <scope>NUCLEOTIDE SEQUENCE [LARGE SCALE GENOMIC DNA]</scope>
    <source>
        <strain evidence="1 2">Aroian</strain>
        <tissue evidence="1">Whole animal</tissue>
    </source>
</reference>
<comment type="caution">
    <text evidence="1">The sequence shown here is derived from an EMBL/GenBank/DDBJ whole genome shotgun (WGS) entry which is preliminary data.</text>
</comment>
<dbReference type="EMBL" id="JAVFWL010000002">
    <property type="protein sequence ID" value="KAK6733135.1"/>
    <property type="molecule type" value="Genomic_DNA"/>
</dbReference>
<name>A0ABR1C4N7_NECAM</name>
<evidence type="ECO:0000313" key="1">
    <source>
        <dbReference type="EMBL" id="KAK6733135.1"/>
    </source>
</evidence>